<evidence type="ECO:0000256" key="2">
    <source>
        <dbReference type="SAM" id="SignalP"/>
    </source>
</evidence>
<feature type="transmembrane region" description="Helical" evidence="1">
    <location>
        <begin position="657"/>
        <end position="677"/>
    </location>
</feature>
<evidence type="ECO:0000256" key="1">
    <source>
        <dbReference type="SAM" id="Phobius"/>
    </source>
</evidence>
<keyword evidence="5" id="KW-1185">Reference proteome</keyword>
<dbReference type="SMART" id="SM00703">
    <property type="entry name" value="NRF"/>
    <property type="match status" value="1"/>
</dbReference>
<feature type="signal peptide" evidence="2">
    <location>
        <begin position="1"/>
        <end position="18"/>
    </location>
</feature>
<sequence>MNWLKIIFLCLCLENSLSFDFGLLINNNSAKVVDLLIPTVLSDNNLCKKHSLLYRDELQKFTAWSMEMFDSTTKFPTGILFGSTYDTGNFDECISVDIPENIGFSGQHCMAHFRISSFKTLSNASYSYKDEKLSNISIWDKIALFATDPRRKSRKDIHISYCIPSSCTHNDLQIVLQKNAEIFSEKVPFNLDVAVNKRNCQTQTERKFTNGDKIFLGVVLIVISFEVMCTLYHGLTKSGGVKHLKLPGKLHDILKAFSFSHTIKKLTKISQRDDGLECLNGMKVISTLFVIMGHRLMFSTSSSIGNPIYMEEAYEKPAFAGFFMGPVVVDTFYTISGFLACYCILTEIHRTKGKANLAYVVLHRIVRLTPAYAVVLGFYMTIFSHLGNGPFWSERVEVEQERCIENWWTNLLYINNYVNVEKSCMFHTWYLASDMQLFLSVPILAYILWKKPRIGMICCVAITLIAMVLNFMVIYINEEQPFILLYLGTSFIQDPVADLSYQRIHIPSHVRASPYFIGVITAYLKFEYRKSEYKISSCIKYLGWTIFAAIFYGIQTIGMYFYSPTESKNYVLRGLFGTAHHSFWGLAIAWCIIAVSEGHGEIAAYVLKGRVWTVLSKITLTTYICQAAIQVYTIGTLRYPKYAGLFNLYFHVAADAVFAYMIGFLLSLVFEAPIIELEEILFRKDSRKPIQKTIDLTERPKAGYSSKEN</sequence>
<feature type="transmembrane region" description="Helical" evidence="1">
    <location>
        <begin position="582"/>
        <end position="606"/>
    </location>
</feature>
<dbReference type="Pfam" id="PF01757">
    <property type="entry name" value="Acyl_transf_3"/>
    <property type="match status" value="1"/>
</dbReference>
<dbReference type="AlphaFoldDB" id="A0AAW1TMS1"/>
<feature type="transmembrane region" description="Helical" evidence="1">
    <location>
        <begin position="429"/>
        <end position="449"/>
    </location>
</feature>
<keyword evidence="1" id="KW-0812">Transmembrane</keyword>
<feature type="domain" description="Nose resistant-to-fluoxetine protein N-terminal" evidence="3">
    <location>
        <begin position="44"/>
        <end position="202"/>
    </location>
</feature>
<feature type="chain" id="PRO_5043946066" description="Nose resistant-to-fluoxetine protein N-terminal domain-containing protein" evidence="2">
    <location>
        <begin position="19"/>
        <end position="709"/>
    </location>
</feature>
<dbReference type="InterPro" id="IPR002656">
    <property type="entry name" value="Acyl_transf_3_dom"/>
</dbReference>
<feature type="transmembrane region" description="Helical" evidence="1">
    <location>
        <begin position="318"/>
        <end position="345"/>
    </location>
</feature>
<dbReference type="InterPro" id="IPR052728">
    <property type="entry name" value="O2_lipid_transport_reg"/>
</dbReference>
<dbReference type="InterPro" id="IPR006621">
    <property type="entry name" value="Nose-resist-to-fluoxetine_N"/>
</dbReference>
<reference evidence="4 5" key="1">
    <citation type="submission" date="2023-03" db="EMBL/GenBank/DDBJ databases">
        <title>Genome insight into feeding habits of ladybird beetles.</title>
        <authorList>
            <person name="Li H.-S."/>
            <person name="Huang Y.-H."/>
            <person name="Pang H."/>
        </authorList>
    </citation>
    <scope>NUCLEOTIDE SEQUENCE [LARGE SCALE GENOMIC DNA]</scope>
    <source>
        <strain evidence="4">SYSU_2023b</strain>
        <tissue evidence="4">Whole body</tissue>
    </source>
</reference>
<feature type="transmembrane region" description="Helical" evidence="1">
    <location>
        <begin position="214"/>
        <end position="235"/>
    </location>
</feature>
<evidence type="ECO:0000259" key="3">
    <source>
        <dbReference type="SMART" id="SM00703"/>
    </source>
</evidence>
<dbReference type="Pfam" id="PF20146">
    <property type="entry name" value="NRF"/>
    <property type="match status" value="1"/>
</dbReference>
<gene>
    <name evidence="4" type="ORF">WA026_006051</name>
</gene>
<dbReference type="EMBL" id="JARQZJ010000002">
    <property type="protein sequence ID" value="KAK9869953.1"/>
    <property type="molecule type" value="Genomic_DNA"/>
</dbReference>
<feature type="transmembrane region" description="Helical" evidence="1">
    <location>
        <begin position="618"/>
        <end position="637"/>
    </location>
</feature>
<keyword evidence="2" id="KW-0732">Signal</keyword>
<feature type="transmembrane region" description="Helical" evidence="1">
    <location>
        <begin position="508"/>
        <end position="526"/>
    </location>
</feature>
<comment type="caution">
    <text evidence="4">The sequence shown here is derived from an EMBL/GenBank/DDBJ whole genome shotgun (WGS) entry which is preliminary data.</text>
</comment>
<dbReference type="PANTHER" id="PTHR11161:SF71">
    <property type="entry name" value="NOSE RESISTANT-TO-FLUOXETINE PROTEIN N-TERMINAL DOMAIN-CONTAINING PROTEIN"/>
    <property type="match status" value="1"/>
</dbReference>
<dbReference type="Proteomes" id="UP001431783">
    <property type="component" value="Unassembled WGS sequence"/>
</dbReference>
<evidence type="ECO:0000313" key="5">
    <source>
        <dbReference type="Proteomes" id="UP001431783"/>
    </source>
</evidence>
<proteinExistence type="predicted"/>
<evidence type="ECO:0000313" key="4">
    <source>
        <dbReference type="EMBL" id="KAK9869953.1"/>
    </source>
</evidence>
<organism evidence="4 5">
    <name type="scientific">Henosepilachna vigintioctopunctata</name>
    <dbReference type="NCBI Taxonomy" id="420089"/>
    <lineage>
        <taxon>Eukaryota</taxon>
        <taxon>Metazoa</taxon>
        <taxon>Ecdysozoa</taxon>
        <taxon>Arthropoda</taxon>
        <taxon>Hexapoda</taxon>
        <taxon>Insecta</taxon>
        <taxon>Pterygota</taxon>
        <taxon>Neoptera</taxon>
        <taxon>Endopterygota</taxon>
        <taxon>Coleoptera</taxon>
        <taxon>Polyphaga</taxon>
        <taxon>Cucujiformia</taxon>
        <taxon>Coccinelloidea</taxon>
        <taxon>Coccinellidae</taxon>
        <taxon>Epilachninae</taxon>
        <taxon>Epilachnini</taxon>
        <taxon>Henosepilachna</taxon>
    </lineage>
</organism>
<accession>A0AAW1TMS1</accession>
<dbReference type="GO" id="GO:0016747">
    <property type="term" value="F:acyltransferase activity, transferring groups other than amino-acyl groups"/>
    <property type="evidence" value="ECO:0007669"/>
    <property type="project" value="InterPro"/>
</dbReference>
<feature type="transmembrane region" description="Helical" evidence="1">
    <location>
        <begin position="456"/>
        <end position="476"/>
    </location>
</feature>
<protein>
    <recommendedName>
        <fullName evidence="3">Nose resistant-to-fluoxetine protein N-terminal domain-containing protein</fullName>
    </recommendedName>
</protein>
<dbReference type="PANTHER" id="PTHR11161">
    <property type="entry name" value="O-ACYLTRANSFERASE"/>
    <property type="match status" value="1"/>
</dbReference>
<keyword evidence="1" id="KW-0472">Membrane</keyword>
<feature type="transmembrane region" description="Helical" evidence="1">
    <location>
        <begin position="365"/>
        <end position="386"/>
    </location>
</feature>
<feature type="transmembrane region" description="Helical" evidence="1">
    <location>
        <begin position="538"/>
        <end position="562"/>
    </location>
</feature>
<keyword evidence="1" id="KW-1133">Transmembrane helix</keyword>
<name>A0AAW1TMS1_9CUCU</name>